<proteinExistence type="predicted"/>
<dbReference type="Proteomes" id="UP001153331">
    <property type="component" value="Unassembled WGS sequence"/>
</dbReference>
<reference evidence="1" key="1">
    <citation type="submission" date="2022-11" db="EMBL/GenBank/DDBJ databases">
        <title>Genome Sequence of Boeremia exigua.</title>
        <authorList>
            <person name="Buettner E."/>
        </authorList>
    </citation>
    <scope>NUCLEOTIDE SEQUENCE</scope>
    <source>
        <strain evidence="1">CU02</strain>
    </source>
</reference>
<protein>
    <submittedName>
        <fullName evidence="1">Uncharacterized protein</fullName>
    </submittedName>
</protein>
<gene>
    <name evidence="1" type="ORF">OPT61_g8283</name>
</gene>
<organism evidence="1 2">
    <name type="scientific">Boeremia exigua</name>
    <dbReference type="NCBI Taxonomy" id="749465"/>
    <lineage>
        <taxon>Eukaryota</taxon>
        <taxon>Fungi</taxon>
        <taxon>Dikarya</taxon>
        <taxon>Ascomycota</taxon>
        <taxon>Pezizomycotina</taxon>
        <taxon>Dothideomycetes</taxon>
        <taxon>Pleosporomycetidae</taxon>
        <taxon>Pleosporales</taxon>
        <taxon>Pleosporineae</taxon>
        <taxon>Didymellaceae</taxon>
        <taxon>Boeremia</taxon>
    </lineage>
</organism>
<accession>A0ACC2HYT7</accession>
<sequence>MPSNNYNYNYTYHQQSSAKQYPSYQTAPPNPTTKPSRQYQKAPSAALAQPADYGLYPGTLYGTAGTGYGAAQDNTWSGGASSYGTASDNGSRAAEVLHNMSNTGYAAATTTTEAPRQSGFTATNTAHYAPGRSPQVQAQPTQPSRAAYGHTQARPRSVDTNQAQASANRGLSSPATTAGYPAPRAPPHYPDYTQRHLDTDTSRSSHSVLPPTSSFVSQVPAHNVQPPSSGIHGSYAGSSTTVDPTAVYDPWPEYERQRAIKDAERAEREKREEDARKETERLEEERRKQKEAEEEARQAQQAAAQPKPKAKTTQKQQAPAPPPVPAETSGASADASTLEAEIRAMMAKMRELNGKDPQLLARIWEEERKAKAPVNKSPTATMRPAPQAPIAVPAPVPTPPIANQRKKATPRDSLSTPVAKPATPARDQAAPTRAPIATPVRSGGTTIWPAEKKLELAKAAAYYLTTKNPDRPFEDQQVLQMLDGNPSYVELCEQLEQMGFKLDRSTFAKSLLSAVPDVNSASRRTSSQTTSLAVTPKAPALPAIMKYPAPAAVMRHPVATPVAPRPRYAPATASPMDSPSYPPFPSDNATAAPPPIPVAEMIPIKPELKPPANKEQAARKRNLSELVDLTQLDDEDDMGPPMKRFNRESMHPDTAWFPHSKDAMNVDTARISNFPTASTPVPMAAEPKPHALPVAMPPSELRYRSLVEPLDKKKALRRNTYNPATIARDVLLACGRHPFERQLNQHLDVLKTHIPQISNDSDLSTIRWDLIDPGNPPPGYFKDSVQSLLEDADDEDESGDEDGEKVARQGSQSAQALPAATNPFIKQKQRGRPPRHSLPNTTTPSTPSRKTDSASMSASAPRPTAVPGVGYSAFRQIGPDGNLLPKKKGRPVGWRKAIHGSAAAQQRPSIHSYKPRQPSTLHNVRADEEPIVINSRSPSVANHASTYQSFKCKWQHCNAELHNFETLKMHVFKVHQKETLQQTFVCLWDDCSEETTTVDPASNMSLEQRTPHTFTEASAWRDHIRQHHFDPLVWERGDGPAGGLSDAHDSEAYLSDAQGRRVTPRVTASPADFENVISPRHIPGSAPHGRGRPAKSAQEQEARDTQDRLVSQKRRLGGPGMDRGGATLVNDKRRRGLVDSDGTEEELVDAED</sequence>
<keyword evidence="2" id="KW-1185">Reference proteome</keyword>
<evidence type="ECO:0000313" key="1">
    <source>
        <dbReference type="EMBL" id="KAJ8108277.1"/>
    </source>
</evidence>
<dbReference type="EMBL" id="JAPHNI010000773">
    <property type="protein sequence ID" value="KAJ8108277.1"/>
    <property type="molecule type" value="Genomic_DNA"/>
</dbReference>
<name>A0ACC2HYT7_9PLEO</name>
<comment type="caution">
    <text evidence="1">The sequence shown here is derived from an EMBL/GenBank/DDBJ whole genome shotgun (WGS) entry which is preliminary data.</text>
</comment>
<evidence type="ECO:0000313" key="2">
    <source>
        <dbReference type="Proteomes" id="UP001153331"/>
    </source>
</evidence>